<comment type="caution">
    <text evidence="2">The sequence shown here is derived from an EMBL/GenBank/DDBJ whole genome shotgun (WGS) entry which is preliminary data.</text>
</comment>
<evidence type="ECO:0000313" key="2">
    <source>
        <dbReference type="EMBL" id="SAL86533.1"/>
    </source>
</evidence>
<sequence>MNPATSHCAHMAAMAPKHAEIKPATAASGMAFHGLSCESPERKFCRISESIDAIYESARTGRAAKLEQPGGPTRGPDLGREPL</sequence>
<organism evidence="2 3">
    <name type="scientific">Caballeronia arvi</name>
    <dbReference type="NCBI Taxonomy" id="1777135"/>
    <lineage>
        <taxon>Bacteria</taxon>
        <taxon>Pseudomonadati</taxon>
        <taxon>Pseudomonadota</taxon>
        <taxon>Betaproteobacteria</taxon>
        <taxon>Burkholderiales</taxon>
        <taxon>Burkholderiaceae</taxon>
        <taxon>Caballeronia</taxon>
    </lineage>
</organism>
<evidence type="ECO:0000256" key="1">
    <source>
        <dbReference type="SAM" id="MobiDB-lite"/>
    </source>
</evidence>
<feature type="region of interest" description="Disordered" evidence="1">
    <location>
        <begin position="59"/>
        <end position="83"/>
    </location>
</feature>
<dbReference type="EMBL" id="FCOM02000074">
    <property type="protein sequence ID" value="SAL86533.1"/>
    <property type="molecule type" value="Genomic_DNA"/>
</dbReference>
<gene>
    <name evidence="2" type="ORF">AWB74_07744</name>
</gene>
<name>A0A158L0N1_9BURK</name>
<dbReference type="AlphaFoldDB" id="A0A158L0N1"/>
<dbReference type="Proteomes" id="UP000055019">
    <property type="component" value="Unassembled WGS sequence"/>
</dbReference>
<accession>A0A158L0N1</accession>
<reference evidence="2" key="1">
    <citation type="submission" date="2016-01" db="EMBL/GenBank/DDBJ databases">
        <authorList>
            <person name="Peeters C."/>
        </authorList>
    </citation>
    <scope>NUCLEOTIDE SEQUENCE [LARGE SCALE GENOMIC DNA]</scope>
    <source>
        <strain evidence="2">LMG 29317</strain>
    </source>
</reference>
<protein>
    <submittedName>
        <fullName evidence="2">Uncharacterized protein</fullName>
    </submittedName>
</protein>
<proteinExistence type="predicted"/>
<keyword evidence="3" id="KW-1185">Reference proteome</keyword>
<evidence type="ECO:0000313" key="3">
    <source>
        <dbReference type="Proteomes" id="UP000055019"/>
    </source>
</evidence>